<dbReference type="GO" id="GO:0009639">
    <property type="term" value="P:response to red or far red light"/>
    <property type="evidence" value="ECO:0007669"/>
    <property type="project" value="InterPro"/>
</dbReference>
<gene>
    <name evidence="3" type="ORF">ZIOFF_007923</name>
</gene>
<evidence type="ECO:0000313" key="3">
    <source>
        <dbReference type="EMBL" id="KAG6534042.1"/>
    </source>
</evidence>
<dbReference type="Proteomes" id="UP000734854">
    <property type="component" value="Unassembled WGS sequence"/>
</dbReference>
<feature type="domain" description="GIL1/IRKI C-terminal" evidence="2">
    <location>
        <begin position="579"/>
        <end position="629"/>
    </location>
</feature>
<evidence type="ECO:0000259" key="2">
    <source>
        <dbReference type="Pfam" id="PF24994"/>
    </source>
</evidence>
<protein>
    <recommendedName>
        <fullName evidence="5">DUF641 domain-containing protein</fullName>
    </recommendedName>
</protein>
<evidence type="ECO:0000313" key="4">
    <source>
        <dbReference type="Proteomes" id="UP000734854"/>
    </source>
</evidence>
<keyword evidence="4" id="KW-1185">Reference proteome</keyword>
<dbReference type="InterPro" id="IPR056813">
    <property type="entry name" value="GIL1_IRKI_C"/>
</dbReference>
<evidence type="ECO:0008006" key="5">
    <source>
        <dbReference type="Google" id="ProtNLM"/>
    </source>
</evidence>
<proteinExistence type="predicted"/>
<accession>A0A8J5LWU6</accession>
<dbReference type="AlphaFoldDB" id="A0A8J5LWU6"/>
<organism evidence="3 4">
    <name type="scientific">Zingiber officinale</name>
    <name type="common">Ginger</name>
    <name type="synonym">Amomum zingiber</name>
    <dbReference type="NCBI Taxonomy" id="94328"/>
    <lineage>
        <taxon>Eukaryota</taxon>
        <taxon>Viridiplantae</taxon>
        <taxon>Streptophyta</taxon>
        <taxon>Embryophyta</taxon>
        <taxon>Tracheophyta</taxon>
        <taxon>Spermatophyta</taxon>
        <taxon>Magnoliopsida</taxon>
        <taxon>Liliopsida</taxon>
        <taxon>Zingiberales</taxon>
        <taxon>Zingiberaceae</taxon>
        <taxon>Zingiber</taxon>
    </lineage>
</organism>
<reference evidence="3 4" key="1">
    <citation type="submission" date="2020-08" db="EMBL/GenBank/DDBJ databases">
        <title>Plant Genome Project.</title>
        <authorList>
            <person name="Zhang R.-G."/>
        </authorList>
    </citation>
    <scope>NUCLEOTIDE SEQUENCE [LARGE SCALE GENOMIC DNA]</scope>
    <source>
        <tissue evidence="3">Rhizome</tissue>
    </source>
</reference>
<dbReference type="InterPro" id="IPR040225">
    <property type="entry name" value="GIL1-like"/>
</dbReference>
<sequence>MLQQGYFRYRNPKVFLSFPNAVSFDSACSYTSLSFPPFPSLPLSTSALSPRSSEFGSSRRLKWQEESALKIPSWVLRRCHFSVLAVDEWPAMWTRQGRGYSNGCLIAGHGREEKAHRAFLPLWVHVLFKVGEEFYLQSRTLCCLAGHLDSNISGISFQSTAGVAMESYRLEPPSKLGTLDWSFNKIIHLRRHVASSAASACSIPDEDAYSIHKSKLSQNFSDSSTILLEDLNGFYKDKNQKQQESFFLKEKEAMESFLANLFARISAIKASYVQLQMAESPYDPDMIQSSDLAIVTELKQVSELKQTYFKNQLVIPHPDCDPNRAFAAQIEEQRNLIKTYRITIDKLKADLKIKDSESLTLQDELLESEKNNRVLDSKLHPGRSFSALDDLHPSGLNSTHFLTFLRCTFKSIQSFVKLMEKEMESAGWDLNAAATAIQPEVFQWKKPEHRTSVFESYVCGKMFSNFHHKSFNVDGLEGRLMWSSPEFFQEFTQLRCVEQIQKLSQHSAISSFVRAKYLELVHQKMEESFFGSLNHRAVLSSCQRFPNSTFFKHFVEMARGVWLLHCLFFSFKQDSDQSIFQAQRGSRFSEVYMESVVIDDKSSNKPSTVGFTVVPGFKVCSTLIQCKVYLLPADQCS</sequence>
<dbReference type="GO" id="GO:0009959">
    <property type="term" value="P:negative gravitropism"/>
    <property type="evidence" value="ECO:0007669"/>
    <property type="project" value="InterPro"/>
</dbReference>
<feature type="domain" description="DUF641" evidence="1">
    <location>
        <begin position="250"/>
        <end position="377"/>
    </location>
</feature>
<dbReference type="EMBL" id="JACMSC010000002">
    <property type="protein sequence ID" value="KAG6534042.1"/>
    <property type="molecule type" value="Genomic_DNA"/>
</dbReference>
<dbReference type="Pfam" id="PF24994">
    <property type="entry name" value="GIL1_IRKI_C"/>
    <property type="match status" value="1"/>
</dbReference>
<name>A0A8J5LWU6_ZINOF</name>
<dbReference type="InterPro" id="IPR006943">
    <property type="entry name" value="DUF641_pln"/>
</dbReference>
<dbReference type="PANTHER" id="PTHR31161">
    <property type="entry name" value="PROTEIN GRAVITROPIC IN THE LIGHT 1"/>
    <property type="match status" value="1"/>
</dbReference>
<evidence type="ECO:0000259" key="1">
    <source>
        <dbReference type="Pfam" id="PF04859"/>
    </source>
</evidence>
<comment type="caution">
    <text evidence="3">The sequence shown here is derived from an EMBL/GenBank/DDBJ whole genome shotgun (WGS) entry which is preliminary data.</text>
</comment>
<dbReference type="Pfam" id="PF04859">
    <property type="entry name" value="DUF641"/>
    <property type="match status" value="1"/>
</dbReference>